<protein>
    <recommendedName>
        <fullName evidence="1">Thoeris protein ThsB TIR-like domain-containing protein</fullName>
    </recommendedName>
</protein>
<sequence length="231" mass="26455">MAKVFVSYKHRDGSVEQIPNMIVPEYGITTARSYVDILDPVLTRLGHICKAEDSGEDMNGLSEETIASKLADRLYDSTVTVVLISKGMHEQGKSEKEQWIPWEASYSLKENTRGGRTSATNAMIAVVLPDENGSYDYFVIDHNCLWCRSRTWHQNNIFKILGLNMFNRYEPKLTNCQNPSCGKTNIHTGNDHSYIHPIKWNEFTSDINNQIELALQRQTDLDSYKLEKELF</sequence>
<dbReference type="Pfam" id="PF08937">
    <property type="entry name" value="ThsB_TIR"/>
    <property type="match status" value="1"/>
</dbReference>
<organism evidence="2 3">
    <name type="scientific">Candidatus Azambacteria bacterium GW2011_GWB2_46_37</name>
    <dbReference type="NCBI Taxonomy" id="1618618"/>
    <lineage>
        <taxon>Bacteria</taxon>
        <taxon>Candidatus Azamiibacteriota</taxon>
    </lineage>
</organism>
<dbReference type="EMBL" id="LCMO01000030">
    <property type="protein sequence ID" value="KKU38488.1"/>
    <property type="molecule type" value="Genomic_DNA"/>
</dbReference>
<gene>
    <name evidence="2" type="ORF">UX53_C0030G0014</name>
</gene>
<proteinExistence type="predicted"/>
<reference evidence="2 3" key="1">
    <citation type="journal article" date="2015" name="Nature">
        <title>rRNA introns, odd ribosomes, and small enigmatic genomes across a large radiation of phyla.</title>
        <authorList>
            <person name="Brown C.T."/>
            <person name="Hug L.A."/>
            <person name="Thomas B.C."/>
            <person name="Sharon I."/>
            <person name="Castelle C.J."/>
            <person name="Singh A."/>
            <person name="Wilkins M.J."/>
            <person name="Williams K.H."/>
            <person name="Banfield J.F."/>
        </authorList>
    </citation>
    <scope>NUCLEOTIDE SEQUENCE [LARGE SCALE GENOMIC DNA]</scope>
</reference>
<dbReference type="AlphaFoldDB" id="A0A0G1S8R9"/>
<dbReference type="InterPro" id="IPR015032">
    <property type="entry name" value="ThsB__TIR-like_domain"/>
</dbReference>
<feature type="domain" description="Thoeris protein ThsB TIR-like" evidence="1">
    <location>
        <begin position="58"/>
        <end position="113"/>
    </location>
</feature>
<name>A0A0G1S8R9_9BACT</name>
<accession>A0A0G1S8R9</accession>
<dbReference type="Proteomes" id="UP000033818">
    <property type="component" value="Unassembled WGS sequence"/>
</dbReference>
<comment type="caution">
    <text evidence="2">The sequence shown here is derived from an EMBL/GenBank/DDBJ whole genome shotgun (WGS) entry which is preliminary data.</text>
</comment>
<evidence type="ECO:0000259" key="1">
    <source>
        <dbReference type="Pfam" id="PF08937"/>
    </source>
</evidence>
<evidence type="ECO:0000313" key="3">
    <source>
        <dbReference type="Proteomes" id="UP000033818"/>
    </source>
</evidence>
<evidence type="ECO:0000313" key="2">
    <source>
        <dbReference type="EMBL" id="KKU38488.1"/>
    </source>
</evidence>